<evidence type="ECO:0000256" key="6">
    <source>
        <dbReference type="ARBA" id="ARBA00023204"/>
    </source>
</evidence>
<dbReference type="Gene3D" id="1.10.10.10">
    <property type="entry name" value="Winged helix-like DNA-binding domain superfamily/Winged helix DNA-binding domain"/>
    <property type="match status" value="1"/>
</dbReference>
<comment type="similarity">
    <text evidence="8">Belongs to the MGMT family.</text>
</comment>
<dbReference type="Proteomes" id="UP000032679">
    <property type="component" value="Unassembled WGS sequence"/>
</dbReference>
<comment type="caution">
    <text evidence="11">The sequence shown here is derived from an EMBL/GenBank/DDBJ whole genome shotgun (WGS) entry which is preliminary data.</text>
</comment>
<dbReference type="InterPro" id="IPR001497">
    <property type="entry name" value="MethylDNA_cys_MeTrfase_AS"/>
</dbReference>
<comment type="subcellular location">
    <subcellularLocation>
        <location evidence="8">Cytoplasm</location>
    </subcellularLocation>
</comment>
<reference evidence="11 12" key="1">
    <citation type="submission" date="2012-10" db="EMBL/GenBank/DDBJ databases">
        <title>Genome sequencing of Tanticharoenia sakaeratensis NBRC 103193.</title>
        <authorList>
            <person name="Azuma Y."/>
            <person name="Hadano H."/>
            <person name="Hirakawa H."/>
            <person name="Matsushita K."/>
        </authorList>
    </citation>
    <scope>NUCLEOTIDE SEQUENCE [LARGE SCALE GENOMIC DNA]</scope>
    <source>
        <strain evidence="11 12">NBRC 103193</strain>
    </source>
</reference>
<comment type="catalytic activity">
    <reaction evidence="7 8">
        <text>a 6-O-methyl-2'-deoxyguanosine in DNA + L-cysteinyl-[protein] = S-methyl-L-cysteinyl-[protein] + a 2'-deoxyguanosine in DNA</text>
        <dbReference type="Rhea" id="RHEA:24000"/>
        <dbReference type="Rhea" id="RHEA-COMP:10131"/>
        <dbReference type="Rhea" id="RHEA-COMP:10132"/>
        <dbReference type="Rhea" id="RHEA-COMP:11367"/>
        <dbReference type="Rhea" id="RHEA-COMP:11368"/>
        <dbReference type="ChEBI" id="CHEBI:29950"/>
        <dbReference type="ChEBI" id="CHEBI:82612"/>
        <dbReference type="ChEBI" id="CHEBI:85445"/>
        <dbReference type="ChEBI" id="CHEBI:85448"/>
        <dbReference type="EC" id="2.1.1.63"/>
    </reaction>
</comment>
<organism evidence="11 12">
    <name type="scientific">Tanticharoenia sakaeratensis NBRC 103193</name>
    <dbReference type="NCBI Taxonomy" id="1231623"/>
    <lineage>
        <taxon>Bacteria</taxon>
        <taxon>Pseudomonadati</taxon>
        <taxon>Pseudomonadota</taxon>
        <taxon>Alphaproteobacteria</taxon>
        <taxon>Acetobacterales</taxon>
        <taxon>Acetobacteraceae</taxon>
        <taxon>Tanticharoenia</taxon>
    </lineage>
</organism>
<dbReference type="PANTHER" id="PTHR10815:SF5">
    <property type="entry name" value="METHYLATED-DNA--PROTEIN-CYSTEINE METHYLTRANSFERASE"/>
    <property type="match status" value="1"/>
</dbReference>
<feature type="active site" description="Nucleophile; methyl group acceptor" evidence="8">
    <location>
        <position position="116"/>
    </location>
</feature>
<evidence type="ECO:0000256" key="5">
    <source>
        <dbReference type="ARBA" id="ARBA00022763"/>
    </source>
</evidence>
<dbReference type="InterPro" id="IPR036388">
    <property type="entry name" value="WH-like_DNA-bd_sf"/>
</dbReference>
<dbReference type="Pfam" id="PF02870">
    <property type="entry name" value="Methyltransf_1N"/>
    <property type="match status" value="1"/>
</dbReference>
<dbReference type="AlphaFoldDB" id="A0A0D6MPL5"/>
<evidence type="ECO:0000313" key="11">
    <source>
        <dbReference type="EMBL" id="GAN55371.1"/>
    </source>
</evidence>
<dbReference type="PROSITE" id="PS00374">
    <property type="entry name" value="MGMT"/>
    <property type="match status" value="1"/>
</dbReference>
<comment type="catalytic activity">
    <reaction evidence="1 8">
        <text>a 4-O-methyl-thymidine in DNA + L-cysteinyl-[protein] = a thymidine in DNA + S-methyl-L-cysteinyl-[protein]</text>
        <dbReference type="Rhea" id="RHEA:53428"/>
        <dbReference type="Rhea" id="RHEA-COMP:10131"/>
        <dbReference type="Rhea" id="RHEA-COMP:10132"/>
        <dbReference type="Rhea" id="RHEA-COMP:13555"/>
        <dbReference type="Rhea" id="RHEA-COMP:13556"/>
        <dbReference type="ChEBI" id="CHEBI:29950"/>
        <dbReference type="ChEBI" id="CHEBI:82612"/>
        <dbReference type="ChEBI" id="CHEBI:137386"/>
        <dbReference type="ChEBI" id="CHEBI:137387"/>
        <dbReference type="EC" id="2.1.1.63"/>
    </reaction>
</comment>
<dbReference type="NCBIfam" id="TIGR00589">
    <property type="entry name" value="ogt"/>
    <property type="match status" value="1"/>
</dbReference>
<feature type="domain" description="Methylated-DNA-[protein]-cysteine S-methyltransferase DNA binding" evidence="9">
    <location>
        <begin position="68"/>
        <end position="145"/>
    </location>
</feature>
<dbReference type="InterPro" id="IPR036217">
    <property type="entry name" value="MethylDNA_cys_MeTrfase_DNAb"/>
</dbReference>
<feature type="domain" description="Methylguanine DNA methyltransferase ribonuclease-like" evidence="10">
    <location>
        <begin position="6"/>
        <end position="63"/>
    </location>
</feature>
<dbReference type="InterPro" id="IPR023546">
    <property type="entry name" value="MGMT"/>
</dbReference>
<evidence type="ECO:0000256" key="8">
    <source>
        <dbReference type="HAMAP-Rule" id="MF_00772"/>
    </source>
</evidence>
<dbReference type="GO" id="GO:0032259">
    <property type="term" value="P:methylation"/>
    <property type="evidence" value="ECO:0007669"/>
    <property type="project" value="UniProtKB-KW"/>
</dbReference>
<dbReference type="Gene3D" id="3.30.160.70">
    <property type="entry name" value="Methylated DNA-protein cysteine methyltransferase domain"/>
    <property type="match status" value="1"/>
</dbReference>
<sequence length="147" mass="15603">MPQLSMHSPLGALTISEDEGAIVALDDGWGRDQEETPLLIRARDLLERYFDGEAVVFDLPLAPFGTAYRQRVWAAMRDVPHGQTTTYGELAARIGGSARSIGGALGANPIPILIPCHRVLGKSGMGGFSGFGGVEDKVALLTLERGA</sequence>
<evidence type="ECO:0000313" key="12">
    <source>
        <dbReference type="Proteomes" id="UP000032679"/>
    </source>
</evidence>
<evidence type="ECO:0000259" key="10">
    <source>
        <dbReference type="Pfam" id="PF02870"/>
    </source>
</evidence>
<evidence type="ECO:0000256" key="4">
    <source>
        <dbReference type="ARBA" id="ARBA00022679"/>
    </source>
</evidence>
<evidence type="ECO:0000259" key="9">
    <source>
        <dbReference type="Pfam" id="PF01035"/>
    </source>
</evidence>
<dbReference type="PANTHER" id="PTHR10815">
    <property type="entry name" value="METHYLATED-DNA--PROTEIN-CYSTEINE METHYLTRANSFERASE"/>
    <property type="match status" value="1"/>
</dbReference>
<dbReference type="HAMAP" id="MF_00772">
    <property type="entry name" value="OGT"/>
    <property type="match status" value="1"/>
</dbReference>
<dbReference type="GO" id="GO:0006307">
    <property type="term" value="P:DNA alkylation repair"/>
    <property type="evidence" value="ECO:0007669"/>
    <property type="project" value="UniProtKB-UniRule"/>
</dbReference>
<accession>A0A0D6MPL5</accession>
<dbReference type="EMBL" id="BALE01000047">
    <property type="protein sequence ID" value="GAN55371.1"/>
    <property type="molecule type" value="Genomic_DNA"/>
</dbReference>
<evidence type="ECO:0000256" key="7">
    <source>
        <dbReference type="ARBA" id="ARBA00049348"/>
    </source>
</evidence>
<name>A0A0D6MPL5_9PROT</name>
<keyword evidence="5 8" id="KW-0227">DNA damage</keyword>
<dbReference type="RefSeq" id="WP_048850477.1">
    <property type="nucleotide sequence ID" value="NZ_BALE01000047.1"/>
</dbReference>
<keyword evidence="4 8" id="KW-0808">Transferase</keyword>
<dbReference type="STRING" id="1231623.Tasa_047_016"/>
<dbReference type="SUPFAM" id="SSF53155">
    <property type="entry name" value="Methylated DNA-protein cysteine methyltransferase domain"/>
    <property type="match status" value="1"/>
</dbReference>
<dbReference type="EC" id="2.1.1.63" evidence="8"/>
<dbReference type="OrthoDB" id="9802228at2"/>
<dbReference type="InterPro" id="IPR008332">
    <property type="entry name" value="MethylG_MeTrfase_N"/>
</dbReference>
<gene>
    <name evidence="11" type="ORF">Tasa_047_016</name>
</gene>
<keyword evidence="6 8" id="KW-0234">DNA repair</keyword>
<dbReference type="GO" id="GO:0005737">
    <property type="term" value="C:cytoplasm"/>
    <property type="evidence" value="ECO:0007669"/>
    <property type="project" value="UniProtKB-SubCell"/>
</dbReference>
<dbReference type="CDD" id="cd06445">
    <property type="entry name" value="ATase"/>
    <property type="match status" value="1"/>
</dbReference>
<dbReference type="InterPro" id="IPR036631">
    <property type="entry name" value="MGMT_N_sf"/>
</dbReference>
<protein>
    <recommendedName>
        <fullName evidence="8">Methylated-DNA--protein-cysteine methyltransferase</fullName>
        <ecNumber evidence="8">2.1.1.63</ecNumber>
    </recommendedName>
    <alternativeName>
        <fullName evidence="8">6-O-methylguanine-DNA methyltransferase</fullName>
        <shortName evidence="8">MGMT</shortName>
    </alternativeName>
    <alternativeName>
        <fullName evidence="8">O-6-methylguanine-DNA-alkyltransferase</fullName>
    </alternativeName>
</protein>
<comment type="function">
    <text evidence="8">Involved in the cellular defense against the biological effects of O6-methylguanine (O6-MeG) and O4-methylthymine (O4-MeT) in DNA. Repairs the methylated nucleobase in DNA by stoichiometrically transferring the methyl group to a cysteine residue in the enzyme. This is a suicide reaction: the enzyme is irreversibly inactivated.</text>
</comment>
<dbReference type="SUPFAM" id="SSF46767">
    <property type="entry name" value="Methylated DNA-protein cysteine methyltransferase, C-terminal domain"/>
    <property type="match status" value="1"/>
</dbReference>
<dbReference type="Pfam" id="PF01035">
    <property type="entry name" value="DNA_binding_1"/>
    <property type="match status" value="1"/>
</dbReference>
<evidence type="ECO:0000256" key="2">
    <source>
        <dbReference type="ARBA" id="ARBA00022490"/>
    </source>
</evidence>
<proteinExistence type="inferred from homology"/>
<evidence type="ECO:0000256" key="3">
    <source>
        <dbReference type="ARBA" id="ARBA00022603"/>
    </source>
</evidence>
<comment type="miscellaneous">
    <text evidence="8">This enzyme catalyzes only one turnover and therefore is not strictly catalytic. According to one definition, an enzyme is a biocatalyst that acts repeatedly and over many reaction cycles.</text>
</comment>
<dbReference type="GO" id="GO:0003908">
    <property type="term" value="F:methylated-DNA-[protein]-cysteine S-methyltransferase activity"/>
    <property type="evidence" value="ECO:0007669"/>
    <property type="project" value="UniProtKB-UniRule"/>
</dbReference>
<evidence type="ECO:0000256" key="1">
    <source>
        <dbReference type="ARBA" id="ARBA00001286"/>
    </source>
</evidence>
<keyword evidence="2 8" id="KW-0963">Cytoplasm</keyword>
<keyword evidence="3 8" id="KW-0489">Methyltransferase</keyword>
<dbReference type="InterPro" id="IPR014048">
    <property type="entry name" value="MethylDNA_cys_MeTrfase_DNA-bd"/>
</dbReference>
<keyword evidence="12" id="KW-1185">Reference proteome</keyword>